<evidence type="ECO:0000313" key="2">
    <source>
        <dbReference type="Proteomes" id="UP000035762"/>
    </source>
</evidence>
<dbReference type="Proteomes" id="UP000035762">
    <property type="component" value="Unassembled WGS sequence"/>
</dbReference>
<protein>
    <submittedName>
        <fullName evidence="1">Uncharacterized protein</fullName>
    </submittedName>
</protein>
<dbReference type="AlphaFoldDB" id="A0A090MSA3"/>
<dbReference type="PANTHER" id="PTHR37421">
    <property type="entry name" value="UPF0260 PROTEIN YCGN"/>
    <property type="match status" value="1"/>
</dbReference>
<proteinExistence type="predicted"/>
<reference evidence="1 2" key="1">
    <citation type="journal article" date="2014" name="Genome Announc.">
        <title>Genome Sequence of Afipia felis Strain 76713, Isolated in Hospital Water Using an Amoeba Co-Culture Procedure.</title>
        <authorList>
            <person name="Benamar S."/>
            <person name="La Scola B."/>
            <person name="Croce O."/>
        </authorList>
    </citation>
    <scope>NUCLEOTIDE SEQUENCE [LARGE SCALE GENOMIC DNA]</scope>
    <source>
        <strain evidence="1 2">76713</strain>
    </source>
</reference>
<comment type="caution">
    <text evidence="1">The sequence shown here is derived from an EMBL/GenBank/DDBJ whole genome shotgun (WGS) entry which is preliminary data.</text>
</comment>
<organism evidence="1 2">
    <name type="scientific">Afipia felis</name>
    <name type="common">Cat scratch disease bacillus</name>
    <dbReference type="NCBI Taxonomy" id="1035"/>
    <lineage>
        <taxon>Bacteria</taxon>
        <taxon>Pseudomonadati</taxon>
        <taxon>Pseudomonadota</taxon>
        <taxon>Alphaproteobacteria</taxon>
        <taxon>Hyphomicrobiales</taxon>
        <taxon>Nitrobacteraceae</taxon>
        <taxon>Afipia</taxon>
    </lineage>
</organism>
<evidence type="ECO:0000313" key="1">
    <source>
        <dbReference type="EMBL" id="CEG08484.1"/>
    </source>
</evidence>
<gene>
    <name evidence="1" type="ORF">BN961_01900</name>
</gene>
<sequence>MRLTPRNVRTLNWLPPSCAYKLVAEGRDLYWWHPLISGDPNTVHEAGVSVRGRVFGSEDDVDDADLEDHIVRWPGLLPKRARTKRRA</sequence>
<dbReference type="InterPro" id="IPR008228">
    <property type="entry name" value="UCP006173"/>
</dbReference>
<dbReference type="STRING" id="1035.BN961_01900"/>
<accession>A0A090MSA3</accession>
<keyword evidence="2" id="KW-1185">Reference proteome</keyword>
<name>A0A090MSA3_AFIFE</name>
<dbReference type="PANTHER" id="PTHR37421:SF1">
    <property type="entry name" value="UPF0260 PROTEIN YCGN"/>
    <property type="match status" value="1"/>
</dbReference>
<dbReference type="EMBL" id="CCAZ020000001">
    <property type="protein sequence ID" value="CEG08484.1"/>
    <property type="molecule type" value="Genomic_DNA"/>
</dbReference>